<proteinExistence type="predicted"/>
<reference evidence="2 3" key="1">
    <citation type="submission" date="2022-04" db="EMBL/GenBank/DDBJ databases">
        <title>Paracoccus sp. YLB-12 draft genome sequence.</title>
        <authorList>
            <person name="Yu L."/>
        </authorList>
    </citation>
    <scope>NUCLEOTIDE SEQUENCE [LARGE SCALE GENOMIC DNA]</scope>
    <source>
        <strain evidence="2 3">YLB-12</strain>
    </source>
</reference>
<organism evidence="2 3">
    <name type="scientific">Paracoccus maritimus</name>
    <dbReference type="NCBI Taxonomy" id="2933292"/>
    <lineage>
        <taxon>Bacteria</taxon>
        <taxon>Pseudomonadati</taxon>
        <taxon>Pseudomonadota</taxon>
        <taxon>Alphaproteobacteria</taxon>
        <taxon>Rhodobacterales</taxon>
        <taxon>Paracoccaceae</taxon>
        <taxon>Paracoccus</taxon>
    </lineage>
</organism>
<name>A0ABT2KC94_9RHOB</name>
<evidence type="ECO:0000313" key="2">
    <source>
        <dbReference type="EMBL" id="MCT4334157.1"/>
    </source>
</evidence>
<keyword evidence="3" id="KW-1185">Reference proteome</keyword>
<dbReference type="EMBL" id="JANAVZ010000009">
    <property type="protein sequence ID" value="MCT4334157.1"/>
    <property type="molecule type" value="Genomic_DNA"/>
</dbReference>
<dbReference type="Pfam" id="PF08818">
    <property type="entry name" value="DUF1801"/>
    <property type="match status" value="1"/>
</dbReference>
<dbReference type="PIRSF" id="PIRSF021308">
    <property type="entry name" value="UCP021308"/>
    <property type="match status" value="1"/>
</dbReference>
<protein>
    <submittedName>
        <fullName evidence="2">YdeI/OmpD-associated family protein</fullName>
    </submittedName>
</protein>
<dbReference type="SUPFAM" id="SSF159888">
    <property type="entry name" value="YdhG-like"/>
    <property type="match status" value="1"/>
</dbReference>
<evidence type="ECO:0000259" key="1">
    <source>
        <dbReference type="Pfam" id="PF08818"/>
    </source>
</evidence>
<evidence type="ECO:0000313" key="3">
    <source>
        <dbReference type="Proteomes" id="UP001320702"/>
    </source>
</evidence>
<dbReference type="RefSeq" id="WP_260278083.1">
    <property type="nucleotide sequence ID" value="NZ_JANAVZ010000009.1"/>
</dbReference>
<feature type="domain" description="YdhG-like" evidence="1">
    <location>
        <begin position="20"/>
        <end position="117"/>
    </location>
</feature>
<comment type="caution">
    <text evidence="2">The sequence shown here is derived from an EMBL/GenBank/DDBJ whole genome shotgun (WGS) entry which is preliminary data.</text>
</comment>
<accession>A0ABT2KC94</accession>
<sequence length="197" mass="21790">MTKPSAPNLADQYFAGLIDWREQLLALRAVLLQSDLTEDFKWSSPVYTLDNANVAILWGFKDRATIGFFKGVLLTDPDGLLTAPGENSRSSRVANFTDSAAISRAEPALRALIAEAVQLEREGRKVDLPKDDLTYPDELTDRLDADPDFRAAFETLTPGRRRGWVLHFGSAKQSATRTGRIDKAAPRILAGKGMQDR</sequence>
<gene>
    <name evidence="2" type="ORF">MU516_14925</name>
</gene>
<dbReference type="InterPro" id="IPR016786">
    <property type="entry name" value="YdeI_bac"/>
</dbReference>
<dbReference type="Pfam" id="PF13376">
    <property type="entry name" value="OmdA"/>
    <property type="match status" value="1"/>
</dbReference>
<dbReference type="Proteomes" id="UP001320702">
    <property type="component" value="Unassembled WGS sequence"/>
</dbReference>
<dbReference type="InterPro" id="IPR014922">
    <property type="entry name" value="YdhG-like"/>
</dbReference>